<sequence>MESSPAPSATSVVAATGRGRTVSRENSSKTMVTDQISQAVLSTSNLLRIMIQSSPSQAILYFFLFEIRFYVEEMAMMHKWKTHNCLKSQLSIDICSKGQKLENLVKLPKNLLAKASTIKNTQQVLEQLPSVISLLDAHMDNGLQSVSHLETVTRLLSNIDNNKLKPFTDDQQVTMYIHASSNHFLSHHSSLLGNT</sequence>
<feature type="compositionally biased region" description="Low complexity" evidence="1">
    <location>
        <begin position="1"/>
        <end position="16"/>
    </location>
</feature>
<dbReference type="EMBL" id="SZYD01000008">
    <property type="protein sequence ID" value="KAD5508044.1"/>
    <property type="molecule type" value="Genomic_DNA"/>
</dbReference>
<evidence type="ECO:0000313" key="3">
    <source>
        <dbReference type="Proteomes" id="UP000326396"/>
    </source>
</evidence>
<comment type="caution">
    <text evidence="2">The sequence shown here is derived from an EMBL/GenBank/DDBJ whole genome shotgun (WGS) entry which is preliminary data.</text>
</comment>
<feature type="region of interest" description="Disordered" evidence="1">
    <location>
        <begin position="1"/>
        <end position="29"/>
    </location>
</feature>
<organism evidence="2 3">
    <name type="scientific">Mikania micrantha</name>
    <name type="common">bitter vine</name>
    <dbReference type="NCBI Taxonomy" id="192012"/>
    <lineage>
        <taxon>Eukaryota</taxon>
        <taxon>Viridiplantae</taxon>
        <taxon>Streptophyta</taxon>
        <taxon>Embryophyta</taxon>
        <taxon>Tracheophyta</taxon>
        <taxon>Spermatophyta</taxon>
        <taxon>Magnoliopsida</taxon>
        <taxon>eudicotyledons</taxon>
        <taxon>Gunneridae</taxon>
        <taxon>Pentapetalae</taxon>
        <taxon>asterids</taxon>
        <taxon>campanulids</taxon>
        <taxon>Asterales</taxon>
        <taxon>Asteraceae</taxon>
        <taxon>Asteroideae</taxon>
        <taxon>Heliantheae alliance</taxon>
        <taxon>Eupatorieae</taxon>
        <taxon>Mikania</taxon>
    </lineage>
</organism>
<dbReference type="AlphaFoldDB" id="A0A5N6NXL5"/>
<dbReference type="OrthoDB" id="1923377at2759"/>
<reference evidence="2 3" key="1">
    <citation type="submission" date="2019-05" db="EMBL/GenBank/DDBJ databases">
        <title>Mikania micrantha, genome provides insights into the molecular mechanism of rapid growth.</title>
        <authorList>
            <person name="Liu B."/>
        </authorList>
    </citation>
    <scope>NUCLEOTIDE SEQUENCE [LARGE SCALE GENOMIC DNA]</scope>
    <source>
        <strain evidence="2">NLD-2019</strain>
        <tissue evidence="2">Leaf</tissue>
    </source>
</reference>
<dbReference type="Proteomes" id="UP000326396">
    <property type="component" value="Linkage Group LG16"/>
</dbReference>
<keyword evidence="3" id="KW-1185">Reference proteome</keyword>
<accession>A0A5N6NXL5</accession>
<name>A0A5N6NXL5_9ASTR</name>
<evidence type="ECO:0008006" key="4">
    <source>
        <dbReference type="Google" id="ProtNLM"/>
    </source>
</evidence>
<evidence type="ECO:0000256" key="1">
    <source>
        <dbReference type="SAM" id="MobiDB-lite"/>
    </source>
</evidence>
<proteinExistence type="predicted"/>
<protein>
    <recommendedName>
        <fullName evidence="4">Tobamovirus multiplication protein 2B</fullName>
    </recommendedName>
</protein>
<evidence type="ECO:0000313" key="2">
    <source>
        <dbReference type="EMBL" id="KAD5508044.1"/>
    </source>
</evidence>
<gene>
    <name evidence="2" type="ORF">E3N88_15747</name>
</gene>